<dbReference type="Proteomes" id="UP001549077">
    <property type="component" value="Unassembled WGS sequence"/>
</dbReference>
<dbReference type="Gene3D" id="3.40.50.360">
    <property type="match status" value="1"/>
</dbReference>
<feature type="region of interest" description="Disordered" evidence="1">
    <location>
        <begin position="70"/>
        <end position="95"/>
    </location>
</feature>
<dbReference type="EMBL" id="JBEPMY010000004">
    <property type="protein sequence ID" value="MET3754976.1"/>
    <property type="molecule type" value="Genomic_DNA"/>
</dbReference>
<dbReference type="PANTHER" id="PTHR30546:SF23">
    <property type="entry name" value="FLAVOPROTEIN-LIKE PROTEIN YCP4-RELATED"/>
    <property type="match status" value="1"/>
</dbReference>
<name>A0ABV2MEZ8_9HYPH</name>
<sequence length="139" mass="14591">MLFIEPPHDAHALDTSGSPASLVGKIGSVFTSSATQHGCQESTILGFIPTFLHQGMVVAGLPYASQGQMSTEEVKGGSPYGASTITNGDGSRQTSEIRALRSPSLPHLNAEMIKGRQPWLAAPLPLSACALRLEQNSYG</sequence>
<evidence type="ECO:0000313" key="3">
    <source>
        <dbReference type="Proteomes" id="UP001549077"/>
    </source>
</evidence>
<organism evidence="2 3">
    <name type="scientific">Rhizobium binae</name>
    <dbReference type="NCBI Taxonomy" id="1138190"/>
    <lineage>
        <taxon>Bacteria</taxon>
        <taxon>Pseudomonadati</taxon>
        <taxon>Pseudomonadota</taxon>
        <taxon>Alphaproteobacteria</taxon>
        <taxon>Hyphomicrobiales</taxon>
        <taxon>Rhizobiaceae</taxon>
        <taxon>Rhizobium/Agrobacterium group</taxon>
        <taxon>Rhizobium</taxon>
    </lineage>
</organism>
<keyword evidence="3" id="KW-1185">Reference proteome</keyword>
<evidence type="ECO:0000256" key="1">
    <source>
        <dbReference type="SAM" id="MobiDB-lite"/>
    </source>
</evidence>
<feature type="compositionally biased region" description="Polar residues" evidence="1">
    <location>
        <begin position="81"/>
        <end position="95"/>
    </location>
</feature>
<evidence type="ECO:0000313" key="2">
    <source>
        <dbReference type="EMBL" id="MET3754976.1"/>
    </source>
</evidence>
<accession>A0ABV2MEZ8</accession>
<dbReference type="PANTHER" id="PTHR30546">
    <property type="entry name" value="FLAVODOXIN-RELATED PROTEIN WRBA-RELATED"/>
    <property type="match status" value="1"/>
</dbReference>
<protein>
    <submittedName>
        <fullName evidence="2">Multimeric flavodoxin WrbA</fullName>
    </submittedName>
</protein>
<gene>
    <name evidence="2" type="ORF">ABID08_002333</name>
</gene>
<proteinExistence type="predicted"/>
<comment type="caution">
    <text evidence="2">The sequence shown here is derived from an EMBL/GenBank/DDBJ whole genome shotgun (WGS) entry which is preliminary data.</text>
</comment>
<dbReference type="SUPFAM" id="SSF52218">
    <property type="entry name" value="Flavoproteins"/>
    <property type="match status" value="1"/>
</dbReference>
<dbReference type="InterPro" id="IPR029039">
    <property type="entry name" value="Flavoprotein-like_sf"/>
</dbReference>
<reference evidence="2 3" key="1">
    <citation type="submission" date="2024-06" db="EMBL/GenBank/DDBJ databases">
        <title>Genomic Encyclopedia of Type Strains, Phase IV (KMG-IV): sequencing the most valuable type-strain genomes for metagenomic binning, comparative biology and taxonomic classification.</title>
        <authorList>
            <person name="Goeker M."/>
        </authorList>
    </citation>
    <scope>NUCLEOTIDE SEQUENCE [LARGE SCALE GENOMIC DNA]</scope>
    <source>
        <strain evidence="2 3">DSM 29288</strain>
    </source>
</reference>